<keyword evidence="2" id="KW-0808">Transferase</keyword>
<dbReference type="STRING" id="931277.C448_10517"/>
<dbReference type="EMBL" id="AOMC01000125">
    <property type="protein sequence ID" value="EMA42544.1"/>
    <property type="molecule type" value="Genomic_DNA"/>
</dbReference>
<dbReference type="CDD" id="cd04301">
    <property type="entry name" value="NAT_SF"/>
    <property type="match status" value="1"/>
</dbReference>
<name>M0MD30_HALMO</name>
<proteinExistence type="predicted"/>
<dbReference type="PANTHER" id="PTHR43617">
    <property type="entry name" value="L-AMINO ACID N-ACETYLTRANSFERASE"/>
    <property type="match status" value="1"/>
</dbReference>
<evidence type="ECO:0000259" key="1">
    <source>
        <dbReference type="PROSITE" id="PS51186"/>
    </source>
</evidence>
<keyword evidence="3" id="KW-1185">Reference proteome</keyword>
<dbReference type="PANTHER" id="PTHR43617:SF20">
    <property type="entry name" value="N-ALPHA-ACETYLTRANSFERASE RIMI"/>
    <property type="match status" value="1"/>
</dbReference>
<dbReference type="eggNOG" id="arCOG00834">
    <property type="taxonomic scope" value="Archaea"/>
</dbReference>
<dbReference type="AlphaFoldDB" id="M0MD30"/>
<dbReference type="InterPro" id="IPR050276">
    <property type="entry name" value="MshD_Acetyltransferase"/>
</dbReference>
<feature type="domain" description="N-acetyltransferase" evidence="1">
    <location>
        <begin position="41"/>
        <end position="186"/>
    </location>
</feature>
<dbReference type="Pfam" id="PF00583">
    <property type="entry name" value="Acetyltransf_1"/>
    <property type="match status" value="1"/>
</dbReference>
<evidence type="ECO:0000313" key="2">
    <source>
        <dbReference type="EMBL" id="EMA42544.1"/>
    </source>
</evidence>
<gene>
    <name evidence="2" type="ORF">C448_10517</name>
</gene>
<dbReference type="OrthoDB" id="339006at2157"/>
<accession>M0MD30</accession>
<organism evidence="2 3">
    <name type="scientific">Halococcus morrhuae DSM 1307</name>
    <dbReference type="NCBI Taxonomy" id="931277"/>
    <lineage>
        <taxon>Archaea</taxon>
        <taxon>Methanobacteriati</taxon>
        <taxon>Methanobacteriota</taxon>
        <taxon>Stenosarchaea group</taxon>
        <taxon>Halobacteria</taxon>
        <taxon>Halobacteriales</taxon>
        <taxon>Halococcaceae</taxon>
        <taxon>Halococcus</taxon>
    </lineage>
</organism>
<reference evidence="2 3" key="1">
    <citation type="journal article" date="2014" name="PLoS Genet.">
        <title>Phylogenetically driven sequencing of extremely halophilic archaea reveals strategies for static and dynamic osmo-response.</title>
        <authorList>
            <person name="Becker E.A."/>
            <person name="Seitzer P.M."/>
            <person name="Tritt A."/>
            <person name="Larsen D."/>
            <person name="Krusor M."/>
            <person name="Yao A.I."/>
            <person name="Wu D."/>
            <person name="Madern D."/>
            <person name="Eisen J.A."/>
            <person name="Darling A.E."/>
            <person name="Facciotti M.T."/>
        </authorList>
    </citation>
    <scope>NUCLEOTIDE SEQUENCE [LARGE SCALE GENOMIC DNA]</scope>
    <source>
        <strain evidence="2 3">DSM 1307</strain>
    </source>
</reference>
<dbReference type="RefSeq" id="WP_004054548.1">
    <property type="nucleotide sequence ID" value="NZ_AOMC01000125.1"/>
</dbReference>
<dbReference type="GO" id="GO:0016747">
    <property type="term" value="F:acyltransferase activity, transferring groups other than amino-acyl groups"/>
    <property type="evidence" value="ECO:0007669"/>
    <property type="project" value="InterPro"/>
</dbReference>
<sequence length="201" mass="22182">MADRSEAVGVACDGWDYSGCEGTKYCPPRCPRFVDNDGTALLVRPYEPGHRDALVRMYGAIDADSRTLGLPPESRNGIEDWLDHLTSNGWNLVALADDDVIGHIAAAPLDDEEPHIVVFVHHAHQNRGIGTELIRQLIAHADDRDHGALVLTVAAENERARTVYDNIGFDVSDRLATEITMRLSIEESIAKRVRLPPAERP</sequence>
<dbReference type="InterPro" id="IPR000182">
    <property type="entry name" value="GNAT_dom"/>
</dbReference>
<evidence type="ECO:0000313" key="3">
    <source>
        <dbReference type="Proteomes" id="UP000011568"/>
    </source>
</evidence>
<dbReference type="Proteomes" id="UP000011568">
    <property type="component" value="Unassembled WGS sequence"/>
</dbReference>
<dbReference type="SUPFAM" id="SSF55729">
    <property type="entry name" value="Acyl-CoA N-acyltransferases (Nat)"/>
    <property type="match status" value="1"/>
</dbReference>
<dbReference type="InterPro" id="IPR016181">
    <property type="entry name" value="Acyl_CoA_acyltransferase"/>
</dbReference>
<dbReference type="Gene3D" id="3.40.630.30">
    <property type="match status" value="1"/>
</dbReference>
<dbReference type="PATRIC" id="fig|931277.6.peg.2057"/>
<comment type="caution">
    <text evidence="2">The sequence shown here is derived from an EMBL/GenBank/DDBJ whole genome shotgun (WGS) entry which is preliminary data.</text>
</comment>
<dbReference type="PROSITE" id="PS51186">
    <property type="entry name" value="GNAT"/>
    <property type="match status" value="1"/>
</dbReference>
<protein>
    <submittedName>
        <fullName evidence="2">N-acetyltransferase GCN5</fullName>
    </submittedName>
</protein>